<keyword evidence="2" id="KW-0808">Transferase</keyword>
<gene>
    <name evidence="2" type="ORF">A4V03_09035</name>
</gene>
<proteinExistence type="predicted"/>
<protein>
    <submittedName>
        <fullName evidence="2">Glycosyltransferase</fullName>
    </submittedName>
</protein>
<evidence type="ECO:0000259" key="1">
    <source>
        <dbReference type="Pfam" id="PF00535"/>
    </source>
</evidence>
<dbReference type="AlphaFoldDB" id="A0A1C7GZC4"/>
<dbReference type="OrthoDB" id="9802649at2"/>
<dbReference type="GeneID" id="82187281"/>
<dbReference type="InterPro" id="IPR029044">
    <property type="entry name" value="Nucleotide-diphossugar_trans"/>
</dbReference>
<dbReference type="Gene3D" id="3.90.550.10">
    <property type="entry name" value="Spore Coat Polysaccharide Biosynthesis Protein SpsA, Chain A"/>
    <property type="match status" value="1"/>
</dbReference>
<dbReference type="EMBL" id="CP015401">
    <property type="protein sequence ID" value="ANU57695.1"/>
    <property type="molecule type" value="Genomic_DNA"/>
</dbReference>
<keyword evidence="3" id="KW-1185">Reference proteome</keyword>
<dbReference type="SUPFAM" id="SSF53448">
    <property type="entry name" value="Nucleotide-diphospho-sugar transferases"/>
    <property type="match status" value="1"/>
</dbReference>
<dbReference type="InterPro" id="IPR050834">
    <property type="entry name" value="Glycosyltransf_2"/>
</dbReference>
<dbReference type="KEGG" id="bcae:A4V03_09035"/>
<organism evidence="2 3">
    <name type="scientific">Bacteroides caecimuris</name>
    <dbReference type="NCBI Taxonomy" id="1796613"/>
    <lineage>
        <taxon>Bacteria</taxon>
        <taxon>Pseudomonadati</taxon>
        <taxon>Bacteroidota</taxon>
        <taxon>Bacteroidia</taxon>
        <taxon>Bacteroidales</taxon>
        <taxon>Bacteroidaceae</taxon>
        <taxon>Bacteroides</taxon>
    </lineage>
</organism>
<dbReference type="RefSeq" id="WP_065538671.1">
    <property type="nucleotide sequence ID" value="NZ_CP015401.2"/>
</dbReference>
<name>A0A1C7GZC4_9BACE</name>
<evidence type="ECO:0000313" key="2">
    <source>
        <dbReference type="EMBL" id="ANU57695.1"/>
    </source>
</evidence>
<sequence length="249" mass="28850">MKFDVSIIIATYNSERTIKRALESVMNQTYQNWECLVIDGNSKDKTIEIVNNFVKLDSRFRYISESDNGIYDAFNKGWQKAKGKWIYYLGSDDWLEEDGLRLLMKEEDANTVILSGDTNLIRLDGSIRCLKSGLPNLGCHQGMVMLRDVIEQMEGFDEQYHIIADYDLIVRIINAGYKMKLVHVVVANFVIGGTSQALKNVPVYFKERYEINKKFLMLKNPLLSTINTVLKKSISVIVRRFFYYIKQII</sequence>
<feature type="domain" description="Glycosyltransferase 2-like" evidence="1">
    <location>
        <begin position="6"/>
        <end position="111"/>
    </location>
</feature>
<dbReference type="Proteomes" id="UP000092631">
    <property type="component" value="Chromosome"/>
</dbReference>
<accession>A0A1C7GZC4</accession>
<reference evidence="3" key="1">
    <citation type="submission" date="2016-04" db="EMBL/GenBank/DDBJ databases">
        <title>Complete Genome Sequences of Twelve Strains of a Stable Defined Moderately Diverse Mouse Microbiota 2 (sDMDMm2).</title>
        <authorList>
            <person name="Uchimura Y."/>
            <person name="Wyss M."/>
            <person name="Brugiroux S."/>
            <person name="Limenitakis J.P."/>
            <person name="Stecher B."/>
            <person name="McCoy K.D."/>
            <person name="Macpherson A.J."/>
        </authorList>
    </citation>
    <scope>NUCLEOTIDE SEQUENCE [LARGE SCALE GENOMIC DNA]</scope>
    <source>
        <strain evidence="3">I48</strain>
    </source>
</reference>
<dbReference type="PANTHER" id="PTHR43685">
    <property type="entry name" value="GLYCOSYLTRANSFERASE"/>
    <property type="match status" value="1"/>
</dbReference>
<dbReference type="Pfam" id="PF00535">
    <property type="entry name" value="Glycos_transf_2"/>
    <property type="match status" value="1"/>
</dbReference>
<evidence type="ECO:0000313" key="3">
    <source>
        <dbReference type="Proteomes" id="UP000092631"/>
    </source>
</evidence>
<dbReference type="CDD" id="cd06433">
    <property type="entry name" value="GT_2_WfgS_like"/>
    <property type="match status" value="1"/>
</dbReference>
<dbReference type="GO" id="GO:0016740">
    <property type="term" value="F:transferase activity"/>
    <property type="evidence" value="ECO:0007669"/>
    <property type="project" value="UniProtKB-KW"/>
</dbReference>
<dbReference type="PANTHER" id="PTHR43685:SF11">
    <property type="entry name" value="GLYCOSYLTRANSFERASE TAGX-RELATED"/>
    <property type="match status" value="1"/>
</dbReference>
<dbReference type="InterPro" id="IPR001173">
    <property type="entry name" value="Glyco_trans_2-like"/>
</dbReference>